<name>A0A4Y7K263_PAPSO</name>
<accession>A0A4Y7K263</accession>
<gene>
    <name evidence="1" type="ORF">C5167_009737</name>
</gene>
<dbReference type="Gramene" id="RZC66045">
    <property type="protein sequence ID" value="RZC66045"/>
    <property type="gene ID" value="C5167_009737"/>
</dbReference>
<keyword evidence="2" id="KW-1185">Reference proteome</keyword>
<proteinExistence type="predicted"/>
<dbReference type="Proteomes" id="UP000316621">
    <property type="component" value="Chromosome 6"/>
</dbReference>
<dbReference type="AlphaFoldDB" id="A0A4Y7K263"/>
<dbReference type="EMBL" id="CM010720">
    <property type="protein sequence ID" value="RZC66045.1"/>
    <property type="molecule type" value="Genomic_DNA"/>
</dbReference>
<evidence type="ECO:0000313" key="2">
    <source>
        <dbReference type="Proteomes" id="UP000316621"/>
    </source>
</evidence>
<protein>
    <submittedName>
        <fullName evidence="1">Uncharacterized protein</fullName>
    </submittedName>
</protein>
<evidence type="ECO:0000313" key="1">
    <source>
        <dbReference type="EMBL" id="RZC66045.1"/>
    </source>
</evidence>
<sequence>MAWAYKHDPEHTGGLIKLILITKDGVEHLYQEDAKVFKESYKEWMAAQKKEEREAKLARKHNSGE</sequence>
<reference evidence="1 2" key="1">
    <citation type="journal article" date="2018" name="Science">
        <title>The opium poppy genome and morphinan production.</title>
        <authorList>
            <person name="Guo L."/>
            <person name="Winzer T."/>
            <person name="Yang X."/>
            <person name="Li Y."/>
            <person name="Ning Z."/>
            <person name="He Z."/>
            <person name="Teodor R."/>
            <person name="Lu Y."/>
            <person name="Bowser T.A."/>
            <person name="Graham I.A."/>
            <person name="Ye K."/>
        </authorList>
    </citation>
    <scope>NUCLEOTIDE SEQUENCE [LARGE SCALE GENOMIC DNA]</scope>
    <source>
        <strain evidence="2">cv. HN1</strain>
        <tissue evidence="1">Leaves</tissue>
    </source>
</reference>
<organism evidence="1 2">
    <name type="scientific">Papaver somniferum</name>
    <name type="common">Opium poppy</name>
    <dbReference type="NCBI Taxonomy" id="3469"/>
    <lineage>
        <taxon>Eukaryota</taxon>
        <taxon>Viridiplantae</taxon>
        <taxon>Streptophyta</taxon>
        <taxon>Embryophyta</taxon>
        <taxon>Tracheophyta</taxon>
        <taxon>Spermatophyta</taxon>
        <taxon>Magnoliopsida</taxon>
        <taxon>Ranunculales</taxon>
        <taxon>Papaveraceae</taxon>
        <taxon>Papaveroideae</taxon>
        <taxon>Papaver</taxon>
    </lineage>
</organism>